<dbReference type="STRING" id="665118.SAMN02983003_3828"/>
<dbReference type="Gene3D" id="2.60.120.600">
    <property type="entry name" value="Domain of unknown function DUF1214, C-terminal domain"/>
    <property type="match status" value="1"/>
</dbReference>
<sequence length="190" mass="19875">MRFVLHLLLMTAIALGLGFGLSWYALTDGRLLGAQQVGPWVFWPRAGAPDPDPYSHAFLARTGALQLGQSEGIQYVAHLDSAGEPLDRRCSYTIAGPTPTAAFWTLTPETLEGVPVARSDGPAAFNSTRLARGNDGAPVLHVGPLLRPGNWIETTGAGPMAIVLTLYDVAALGGTAGTPSGLPAITREAC</sequence>
<organism evidence="2 3">
    <name type="scientific">Devosia enhydra</name>
    <dbReference type="NCBI Taxonomy" id="665118"/>
    <lineage>
        <taxon>Bacteria</taxon>
        <taxon>Pseudomonadati</taxon>
        <taxon>Pseudomonadota</taxon>
        <taxon>Alphaproteobacteria</taxon>
        <taxon>Hyphomicrobiales</taxon>
        <taxon>Devosiaceae</taxon>
        <taxon>Devosia</taxon>
    </lineage>
</organism>
<dbReference type="PIRSF" id="PIRSF009471">
    <property type="entry name" value="UCP009471"/>
    <property type="match status" value="1"/>
</dbReference>
<dbReference type="AlphaFoldDB" id="A0A1K2I2M5"/>
<gene>
    <name evidence="2" type="ORF">SAMN02983003_3828</name>
</gene>
<dbReference type="OrthoDB" id="7837485at2"/>
<keyword evidence="3" id="KW-1185">Reference proteome</keyword>
<evidence type="ECO:0000313" key="3">
    <source>
        <dbReference type="Proteomes" id="UP000183447"/>
    </source>
</evidence>
<feature type="domain" description="DUF1214" evidence="1">
    <location>
        <begin position="72"/>
        <end position="168"/>
    </location>
</feature>
<protein>
    <recommendedName>
        <fullName evidence="1">DUF1214 domain-containing protein</fullName>
    </recommendedName>
</protein>
<dbReference type="InterPro" id="IPR012038">
    <property type="entry name" value="UCP009471"/>
</dbReference>
<dbReference type="Pfam" id="PF06742">
    <property type="entry name" value="DUF1214"/>
    <property type="match status" value="1"/>
</dbReference>
<dbReference type="InterPro" id="IPR037049">
    <property type="entry name" value="DUF1214_C_sf"/>
</dbReference>
<accession>A0A1K2I2M5</accession>
<dbReference type="EMBL" id="FPKU01000004">
    <property type="protein sequence ID" value="SFZ86637.1"/>
    <property type="molecule type" value="Genomic_DNA"/>
</dbReference>
<name>A0A1K2I2M5_9HYPH</name>
<evidence type="ECO:0000259" key="1">
    <source>
        <dbReference type="Pfam" id="PF06742"/>
    </source>
</evidence>
<reference evidence="2 3" key="1">
    <citation type="submission" date="2016-11" db="EMBL/GenBank/DDBJ databases">
        <authorList>
            <person name="Jaros S."/>
            <person name="Januszkiewicz K."/>
            <person name="Wedrychowicz H."/>
        </authorList>
    </citation>
    <scope>NUCLEOTIDE SEQUENCE [LARGE SCALE GENOMIC DNA]</scope>
    <source>
        <strain evidence="2 3">ATCC 23634</strain>
    </source>
</reference>
<proteinExistence type="predicted"/>
<dbReference type="InterPro" id="IPR010621">
    <property type="entry name" value="DUF1214"/>
</dbReference>
<dbReference type="SUPFAM" id="SSF160935">
    <property type="entry name" value="VPA0735-like"/>
    <property type="match status" value="1"/>
</dbReference>
<evidence type="ECO:0000313" key="2">
    <source>
        <dbReference type="EMBL" id="SFZ86637.1"/>
    </source>
</evidence>
<dbReference type="Proteomes" id="UP000183447">
    <property type="component" value="Unassembled WGS sequence"/>
</dbReference>